<dbReference type="InterPro" id="IPR009003">
    <property type="entry name" value="Peptidase_S1_PA"/>
</dbReference>
<keyword evidence="6" id="KW-1133">Transmembrane helix</keyword>
<gene>
    <name evidence="8" type="ORF">DP120_04455</name>
</gene>
<proteinExistence type="inferred from homology"/>
<dbReference type="InterPro" id="IPR043504">
    <property type="entry name" value="Peptidase_S1_PA_chymotrypsin"/>
</dbReference>
<evidence type="ECO:0000256" key="3">
    <source>
        <dbReference type="ARBA" id="ARBA00022801"/>
    </source>
</evidence>
<dbReference type="SUPFAM" id="SSF50494">
    <property type="entry name" value="Trypsin-like serine proteases"/>
    <property type="match status" value="1"/>
</dbReference>
<keyword evidence="9" id="KW-1185">Reference proteome</keyword>
<evidence type="ECO:0000256" key="5">
    <source>
        <dbReference type="SAM" id="MobiDB-lite"/>
    </source>
</evidence>
<dbReference type="AlphaFoldDB" id="A0A365L8Z5"/>
<evidence type="ECO:0000256" key="1">
    <source>
        <dbReference type="ARBA" id="ARBA00010541"/>
    </source>
</evidence>
<comment type="caution">
    <text evidence="8">The sequence shown here is derived from an EMBL/GenBank/DDBJ whole genome shotgun (WGS) entry which is preliminary data.</text>
</comment>
<dbReference type="PRINTS" id="PR00834">
    <property type="entry name" value="PROTEASES2C"/>
</dbReference>
<feature type="domain" description="PDZ" evidence="7">
    <location>
        <begin position="286"/>
        <end position="362"/>
    </location>
</feature>
<feature type="region of interest" description="Disordered" evidence="5">
    <location>
        <begin position="46"/>
        <end position="74"/>
    </location>
</feature>
<dbReference type="InterPro" id="IPR036034">
    <property type="entry name" value="PDZ_sf"/>
</dbReference>
<feature type="transmembrane region" description="Helical" evidence="6">
    <location>
        <begin position="20"/>
        <end position="38"/>
    </location>
</feature>
<keyword evidence="2" id="KW-0645">Protease</keyword>
<dbReference type="Pfam" id="PF13365">
    <property type="entry name" value="Trypsin_2"/>
    <property type="match status" value="1"/>
</dbReference>
<dbReference type="PROSITE" id="PS50106">
    <property type="entry name" value="PDZ"/>
    <property type="match status" value="1"/>
</dbReference>
<reference evidence="8 9" key="1">
    <citation type="submission" date="2018-06" db="EMBL/GenBank/DDBJ databases">
        <title>The draft genome sequences of strains SCU63 and S1.</title>
        <authorList>
            <person name="Gan L."/>
        </authorList>
    </citation>
    <scope>NUCLEOTIDE SEQUENCE [LARGE SCALE GENOMIC DNA]</scope>
    <source>
        <strain evidence="8 9">SCU63</strain>
    </source>
</reference>
<keyword evidence="6" id="KW-0472">Membrane</keyword>
<dbReference type="RefSeq" id="WP_112222182.1">
    <property type="nucleotide sequence ID" value="NZ_CP196859.1"/>
</dbReference>
<evidence type="ECO:0000256" key="4">
    <source>
        <dbReference type="ARBA" id="ARBA00022825"/>
    </source>
</evidence>
<dbReference type="Pfam" id="PF13180">
    <property type="entry name" value="PDZ_2"/>
    <property type="match status" value="1"/>
</dbReference>
<sequence>MGYYDQTPNGRRRSKGGRTFLAGLGGVLVGALLIWLLFNSRPDLMPGNSAQTSQNQTETVETSEEGQTEQRSVEVTNDVTEAVEIADDTVVGITNLQAGSDFFSESPNQAVGTGSGVIYKNEDGTAFVVTNHHVVTGATDIEVTMPDGAKKAATLVGSDVWTDLAVLSMDGEGIGDIAEFGDSDVLKQGETVIAIGNPLGLDFYGSVTTGVVSGKDRAVPVDIDGDNVIDWQVDVLQTDAAINPGNSGGALINISGQLIGINSMKINAATAEGIGFAIPINTAIPIIETLESEGQMIRPAMGITLMDLNEVPQMYREDTLNLPADVTSGVVVNSVIPDSGAAEAGLQEFDVIVEMDGEPIDGSIALRKHLYEEKEIGETLQVKAYRDGELLEFEFELVDNSSLQ</sequence>
<dbReference type="SUPFAM" id="SSF50156">
    <property type="entry name" value="PDZ domain-like"/>
    <property type="match status" value="1"/>
</dbReference>
<evidence type="ECO:0000256" key="2">
    <source>
        <dbReference type="ARBA" id="ARBA00022670"/>
    </source>
</evidence>
<name>A0A365L8Z5_9BACL</name>
<dbReference type="PANTHER" id="PTHR22939:SF129">
    <property type="entry name" value="SERINE PROTEASE HTRA2, MITOCHONDRIAL"/>
    <property type="match status" value="1"/>
</dbReference>
<dbReference type="EMBL" id="QLZR01000001">
    <property type="protein sequence ID" value="RAZ81531.1"/>
    <property type="molecule type" value="Genomic_DNA"/>
</dbReference>
<dbReference type="Gene3D" id="2.40.10.10">
    <property type="entry name" value="Trypsin-like serine proteases"/>
    <property type="match status" value="2"/>
</dbReference>
<dbReference type="Gene3D" id="2.30.42.10">
    <property type="match status" value="1"/>
</dbReference>
<keyword evidence="6" id="KW-0812">Transmembrane</keyword>
<feature type="compositionally biased region" description="Polar residues" evidence="5">
    <location>
        <begin position="48"/>
        <end position="60"/>
    </location>
</feature>
<dbReference type="Proteomes" id="UP000251002">
    <property type="component" value="Unassembled WGS sequence"/>
</dbReference>
<dbReference type="PANTHER" id="PTHR22939">
    <property type="entry name" value="SERINE PROTEASE FAMILY S1C HTRA-RELATED"/>
    <property type="match status" value="1"/>
</dbReference>
<keyword evidence="4" id="KW-0720">Serine protease</keyword>
<accession>A0A365L8Z5</accession>
<organism evidence="8 9">
    <name type="scientific">Planococcus halotolerans</name>
    <dbReference type="NCBI Taxonomy" id="2233542"/>
    <lineage>
        <taxon>Bacteria</taxon>
        <taxon>Bacillati</taxon>
        <taxon>Bacillota</taxon>
        <taxon>Bacilli</taxon>
        <taxon>Bacillales</taxon>
        <taxon>Caryophanaceae</taxon>
        <taxon>Planococcus</taxon>
    </lineage>
</organism>
<dbReference type="GO" id="GO:0004252">
    <property type="term" value="F:serine-type endopeptidase activity"/>
    <property type="evidence" value="ECO:0007669"/>
    <property type="project" value="InterPro"/>
</dbReference>
<dbReference type="SMART" id="SM00228">
    <property type="entry name" value="PDZ"/>
    <property type="match status" value="1"/>
</dbReference>
<keyword evidence="3" id="KW-0378">Hydrolase</keyword>
<evidence type="ECO:0000259" key="7">
    <source>
        <dbReference type="PROSITE" id="PS50106"/>
    </source>
</evidence>
<evidence type="ECO:0000313" key="9">
    <source>
        <dbReference type="Proteomes" id="UP000251002"/>
    </source>
</evidence>
<protein>
    <submittedName>
        <fullName evidence="8">2-alkenal reductase</fullName>
    </submittedName>
</protein>
<evidence type="ECO:0000256" key="6">
    <source>
        <dbReference type="SAM" id="Phobius"/>
    </source>
</evidence>
<evidence type="ECO:0000313" key="8">
    <source>
        <dbReference type="EMBL" id="RAZ81531.1"/>
    </source>
</evidence>
<comment type="similarity">
    <text evidence="1">Belongs to the peptidase S1C family.</text>
</comment>
<dbReference type="GO" id="GO:0006508">
    <property type="term" value="P:proteolysis"/>
    <property type="evidence" value="ECO:0007669"/>
    <property type="project" value="UniProtKB-KW"/>
</dbReference>
<dbReference type="InterPro" id="IPR001478">
    <property type="entry name" value="PDZ"/>
</dbReference>
<dbReference type="InterPro" id="IPR001940">
    <property type="entry name" value="Peptidase_S1C"/>
</dbReference>